<sequence>MTAYNAPIADMRFVFEHVAGLREVAALPGLDHASPDVVDAVLEEAGRLAANVLAPLNRTGDVEGAVLENGVVRTARGFKEAYRQFAEGGWMGLVFPEAYGGQNLPWLVNAAVSEMWNAANLSFQLCPLLTQGAIEAILHHGTDEQREIYATRLVSGAWSGAMCLTEPQAGSDVGAVRTRAVRDGDRYRLFGTKIFITYGEHDLTENIVHLVLARLDGAPAGTKGLSLFIVPKYLPNPDGSLGARNDMRCVSIEHKLGINASPTCVMSYGDEEGAVGFLLGQENEGMRCMFTMMNNARLAVGNEGLGLAERAYQEALAYAQQRVQGRHQGRPAAIIAYPDVRRMLFTMRARIAAMRALCYWTAGFVDRSYRAPDATARSLAADRVALLTPMVKAWCTDLAQEIASTAVQVHGGMGFIEETGVAQYYRDAKILSIYEGTNGIQALDLAGRKLSLAGGELPWRLLEELGTELPSLPAELVPALRPALEAVERATRHLQASSDEDRAAGATPYLHLFSATLGGFLLARGAAAAATTDAAGKDWPVLARFYVQHLLPPALALEQAVVAGVGTLDPDILAA</sequence>
<dbReference type="Pfam" id="PF12806">
    <property type="entry name" value="Acyl-CoA_dh_C"/>
    <property type="match status" value="1"/>
</dbReference>
<dbReference type="Pfam" id="PF02771">
    <property type="entry name" value="Acyl-CoA_dh_N"/>
    <property type="match status" value="1"/>
</dbReference>
<dbReference type="InterPro" id="IPR046373">
    <property type="entry name" value="Acyl-CoA_Oxase/DH_mid-dom_sf"/>
</dbReference>
<keyword evidence="12" id="KW-1185">Reference proteome</keyword>
<dbReference type="PANTHER" id="PTHR42803">
    <property type="entry name" value="ACYL-COA DEHYDROGENASE"/>
    <property type="match status" value="1"/>
</dbReference>
<name>A0ABU8XQ55_9PROT</name>
<protein>
    <submittedName>
        <fullName evidence="11">Acyl-CoA dehydrogenase</fullName>
    </submittedName>
</protein>
<evidence type="ECO:0000259" key="9">
    <source>
        <dbReference type="Pfam" id="PF02771"/>
    </source>
</evidence>
<gene>
    <name evidence="11" type="ORF">U1T56_05010</name>
</gene>
<feature type="domain" description="Acyl-CoA dehydrogenase/oxidase C-terminal" evidence="7">
    <location>
        <begin position="283"/>
        <end position="448"/>
    </location>
</feature>
<dbReference type="Pfam" id="PF02770">
    <property type="entry name" value="Acyl-CoA_dh_M"/>
    <property type="match status" value="1"/>
</dbReference>
<dbReference type="Pfam" id="PF00441">
    <property type="entry name" value="Acyl-CoA_dh_1"/>
    <property type="match status" value="1"/>
</dbReference>
<dbReference type="InterPro" id="IPR009100">
    <property type="entry name" value="AcylCoA_DH/oxidase_NM_dom_sf"/>
</dbReference>
<dbReference type="EMBL" id="JBBLZC010000003">
    <property type="protein sequence ID" value="MEK0082499.1"/>
    <property type="molecule type" value="Genomic_DNA"/>
</dbReference>
<dbReference type="Proteomes" id="UP001375743">
    <property type="component" value="Unassembled WGS sequence"/>
</dbReference>
<feature type="domain" description="Acyl-CoA oxidase/dehydrogenase middle" evidence="8">
    <location>
        <begin position="161"/>
        <end position="267"/>
    </location>
</feature>
<evidence type="ECO:0000259" key="7">
    <source>
        <dbReference type="Pfam" id="PF00441"/>
    </source>
</evidence>
<keyword evidence="4 6" id="KW-0274">FAD</keyword>
<dbReference type="SUPFAM" id="SSF47203">
    <property type="entry name" value="Acyl-CoA dehydrogenase C-terminal domain-like"/>
    <property type="match status" value="1"/>
</dbReference>
<dbReference type="PANTHER" id="PTHR42803:SF1">
    <property type="entry name" value="BROAD-SPECIFICITY LINEAR ACYL-COA DEHYDROGENASE FADE5"/>
    <property type="match status" value="1"/>
</dbReference>
<organism evidence="11 12">
    <name type="scientific">Benzoatithermus flavus</name>
    <dbReference type="NCBI Taxonomy" id="3108223"/>
    <lineage>
        <taxon>Bacteria</taxon>
        <taxon>Pseudomonadati</taxon>
        <taxon>Pseudomonadota</taxon>
        <taxon>Alphaproteobacteria</taxon>
        <taxon>Geminicoccales</taxon>
        <taxon>Geminicoccaceae</taxon>
        <taxon>Benzoatithermus</taxon>
    </lineage>
</organism>
<feature type="domain" description="Acyl-CoA dehydrogenase/oxidase N-terminal" evidence="9">
    <location>
        <begin position="78"/>
        <end position="156"/>
    </location>
</feature>
<proteinExistence type="inferred from homology"/>
<comment type="similarity">
    <text evidence="2 6">Belongs to the acyl-CoA dehydrogenase family.</text>
</comment>
<feature type="domain" description="Acetyl-CoA dehydrogenase-like C-terminal" evidence="10">
    <location>
        <begin position="474"/>
        <end position="565"/>
    </location>
</feature>
<dbReference type="InterPro" id="IPR009075">
    <property type="entry name" value="AcylCo_DH/oxidase_C"/>
</dbReference>
<evidence type="ECO:0000256" key="2">
    <source>
        <dbReference type="ARBA" id="ARBA00009347"/>
    </source>
</evidence>
<dbReference type="InterPro" id="IPR036250">
    <property type="entry name" value="AcylCo_DH-like_C"/>
</dbReference>
<dbReference type="RefSeq" id="WP_418158344.1">
    <property type="nucleotide sequence ID" value="NZ_JBBLZC010000003.1"/>
</dbReference>
<comment type="caution">
    <text evidence="11">The sequence shown here is derived from an EMBL/GenBank/DDBJ whole genome shotgun (WGS) entry which is preliminary data.</text>
</comment>
<accession>A0ABU8XQ55</accession>
<dbReference type="InterPro" id="IPR006091">
    <property type="entry name" value="Acyl-CoA_Oxase/DH_mid-dom"/>
</dbReference>
<keyword evidence="3 6" id="KW-0285">Flavoprotein</keyword>
<evidence type="ECO:0000256" key="1">
    <source>
        <dbReference type="ARBA" id="ARBA00001974"/>
    </source>
</evidence>
<evidence type="ECO:0000256" key="6">
    <source>
        <dbReference type="RuleBase" id="RU362125"/>
    </source>
</evidence>
<dbReference type="SUPFAM" id="SSF56645">
    <property type="entry name" value="Acyl-CoA dehydrogenase NM domain-like"/>
    <property type="match status" value="1"/>
</dbReference>
<dbReference type="PROSITE" id="PS00072">
    <property type="entry name" value="ACYL_COA_DH_1"/>
    <property type="match status" value="1"/>
</dbReference>
<dbReference type="InterPro" id="IPR052166">
    <property type="entry name" value="Diverse_Acyl-CoA_DH"/>
</dbReference>
<dbReference type="InterPro" id="IPR037069">
    <property type="entry name" value="AcylCoA_DH/ox_N_sf"/>
</dbReference>
<dbReference type="Gene3D" id="1.10.540.10">
    <property type="entry name" value="Acyl-CoA dehydrogenase/oxidase, N-terminal domain"/>
    <property type="match status" value="1"/>
</dbReference>
<dbReference type="InterPro" id="IPR013786">
    <property type="entry name" value="AcylCoA_DH/ox_N"/>
</dbReference>
<evidence type="ECO:0000313" key="11">
    <source>
        <dbReference type="EMBL" id="MEK0082499.1"/>
    </source>
</evidence>
<evidence type="ECO:0000256" key="5">
    <source>
        <dbReference type="ARBA" id="ARBA00023002"/>
    </source>
</evidence>
<evidence type="ECO:0000256" key="4">
    <source>
        <dbReference type="ARBA" id="ARBA00022827"/>
    </source>
</evidence>
<reference evidence="11 12" key="1">
    <citation type="submission" date="2024-01" db="EMBL/GenBank/DDBJ databases">
        <title>Multi-omics insights into the function and evolution of sodium benzoate biodegradation pathways in Benzoatithermus flavus gen. nov., sp. nov. from hot spring.</title>
        <authorList>
            <person name="Hu C.-J."/>
            <person name="Li W.-J."/>
        </authorList>
    </citation>
    <scope>NUCLEOTIDE SEQUENCE [LARGE SCALE GENOMIC DNA]</scope>
    <source>
        <strain evidence="11 12">SYSU G07066</strain>
    </source>
</reference>
<evidence type="ECO:0000259" key="8">
    <source>
        <dbReference type="Pfam" id="PF02770"/>
    </source>
</evidence>
<evidence type="ECO:0000313" key="12">
    <source>
        <dbReference type="Proteomes" id="UP001375743"/>
    </source>
</evidence>
<dbReference type="Gene3D" id="2.40.110.10">
    <property type="entry name" value="Butyryl-CoA Dehydrogenase, subunit A, domain 2"/>
    <property type="match status" value="1"/>
</dbReference>
<dbReference type="InterPro" id="IPR006089">
    <property type="entry name" value="Acyl-CoA_DH_CS"/>
</dbReference>
<keyword evidence="5 6" id="KW-0560">Oxidoreductase</keyword>
<evidence type="ECO:0000259" key="10">
    <source>
        <dbReference type="Pfam" id="PF12806"/>
    </source>
</evidence>
<dbReference type="InterPro" id="IPR025878">
    <property type="entry name" value="Acyl-CoA_dh-like_C_dom"/>
</dbReference>
<evidence type="ECO:0000256" key="3">
    <source>
        <dbReference type="ARBA" id="ARBA00022630"/>
    </source>
</evidence>
<dbReference type="Gene3D" id="1.20.140.10">
    <property type="entry name" value="Butyryl-CoA Dehydrogenase, subunit A, domain 3"/>
    <property type="match status" value="1"/>
</dbReference>
<comment type="cofactor">
    <cofactor evidence="1 6">
        <name>FAD</name>
        <dbReference type="ChEBI" id="CHEBI:57692"/>
    </cofactor>
</comment>